<dbReference type="Gene3D" id="3.30.70.970">
    <property type="entry name" value="RraB-like"/>
    <property type="match status" value="1"/>
</dbReference>
<reference evidence="2 3" key="1">
    <citation type="submission" date="2019-12" db="EMBL/GenBank/DDBJ databases">
        <title>Whole-genome sequencing of Allorhizobium vitis.</title>
        <authorList>
            <person name="Gan H.M."/>
            <person name="Szegedi E."/>
            <person name="Burr T."/>
            <person name="Savka M.A."/>
        </authorList>
    </citation>
    <scope>NUCLEOTIDE SEQUENCE [LARGE SCALE GENOMIC DNA]</scope>
    <source>
        <strain evidence="2 3">CG415</strain>
    </source>
</reference>
<sequence>MDDTFPDDEHGDVLRQMKEQGDDLSAPRDVDFSVVFPDEASAQSFIEIMKTHFDKIRYSKIETLEQPTWDVTATRFMIPSYREITQMEQLLGNAAAEFGGENDGWGCFSVIK</sequence>
<dbReference type="AlphaFoldDB" id="A0A7K1RMU0"/>
<dbReference type="RefSeq" id="WP_156593133.1">
    <property type="nucleotide sequence ID" value="NZ_WPHU01000018.1"/>
</dbReference>
<accession>A0A7K1RMU0</accession>
<evidence type="ECO:0000313" key="2">
    <source>
        <dbReference type="EMBL" id="MVA59344.1"/>
    </source>
</evidence>
<dbReference type="EMBL" id="WPHU01000018">
    <property type="protein sequence ID" value="MVA59344.1"/>
    <property type="molecule type" value="Genomic_DNA"/>
</dbReference>
<dbReference type="InterPro" id="IPR009671">
    <property type="entry name" value="RraB_dom"/>
</dbReference>
<comment type="caution">
    <text evidence="2">The sequence shown here is derived from an EMBL/GenBank/DDBJ whole genome shotgun (WGS) entry which is preliminary data.</text>
</comment>
<dbReference type="SUPFAM" id="SSF89946">
    <property type="entry name" value="Hypothetical protein VC0424"/>
    <property type="match status" value="1"/>
</dbReference>
<name>A0A7K1RMU0_AGRVI</name>
<evidence type="ECO:0000259" key="1">
    <source>
        <dbReference type="Pfam" id="PF06877"/>
    </source>
</evidence>
<dbReference type="Proteomes" id="UP000440716">
    <property type="component" value="Unassembled WGS sequence"/>
</dbReference>
<protein>
    <submittedName>
        <fullName evidence="2">Ribonuclease E inhibitor RraB</fullName>
    </submittedName>
</protein>
<proteinExistence type="predicted"/>
<organism evidence="2 3">
    <name type="scientific">Agrobacterium vitis</name>
    <name type="common">Rhizobium vitis</name>
    <dbReference type="NCBI Taxonomy" id="373"/>
    <lineage>
        <taxon>Bacteria</taxon>
        <taxon>Pseudomonadati</taxon>
        <taxon>Pseudomonadota</taxon>
        <taxon>Alphaproteobacteria</taxon>
        <taxon>Hyphomicrobiales</taxon>
        <taxon>Rhizobiaceae</taxon>
        <taxon>Rhizobium/Agrobacterium group</taxon>
        <taxon>Agrobacterium</taxon>
    </lineage>
</organism>
<dbReference type="Pfam" id="PF06877">
    <property type="entry name" value="RraB"/>
    <property type="match status" value="1"/>
</dbReference>
<dbReference type="InterPro" id="IPR036701">
    <property type="entry name" value="RraB-like_sf"/>
</dbReference>
<feature type="domain" description="Regulator of ribonuclease activity B" evidence="1">
    <location>
        <begin position="8"/>
        <end position="107"/>
    </location>
</feature>
<evidence type="ECO:0000313" key="3">
    <source>
        <dbReference type="Proteomes" id="UP000440716"/>
    </source>
</evidence>
<gene>
    <name evidence="2" type="ORF">GOZ88_24940</name>
</gene>